<reference evidence="2 3" key="1">
    <citation type="submission" date="2019-07" db="EMBL/GenBank/DDBJ databases">
        <title>Whole genome shotgun sequence of Enterococcus mundtii NBRC 100490.</title>
        <authorList>
            <person name="Hosoyama A."/>
            <person name="Uohara A."/>
            <person name="Ohji S."/>
            <person name="Ichikawa N."/>
        </authorList>
    </citation>
    <scope>NUCLEOTIDE SEQUENCE [LARGE SCALE GENOMIC DNA]</scope>
    <source>
        <strain evidence="2 3">NBRC 100490</strain>
    </source>
</reference>
<organism evidence="2 3">
    <name type="scientific">Enterococcus mundtii</name>
    <dbReference type="NCBI Taxonomy" id="53346"/>
    <lineage>
        <taxon>Bacteria</taxon>
        <taxon>Bacillati</taxon>
        <taxon>Bacillota</taxon>
        <taxon>Bacilli</taxon>
        <taxon>Lactobacillales</taxon>
        <taxon>Enterococcaceae</taxon>
        <taxon>Enterococcus</taxon>
    </lineage>
</organism>
<dbReference type="RefSeq" id="WP_071866931.1">
    <property type="nucleotide sequence ID" value="NZ_BJWA01000012.1"/>
</dbReference>
<dbReference type="GeneID" id="61000227"/>
<dbReference type="SUPFAM" id="SSF52540">
    <property type="entry name" value="P-loop containing nucleoside triphosphate hydrolases"/>
    <property type="match status" value="1"/>
</dbReference>
<sequence>MANERWHLHRACIVNYWYFDEAYFEFSQGKLLLRGANGSGKSVTTASLLPLLLDGKTNPSRLDPFGSTSRKIEEYLLGEKDIARHDDRTGYLVLEYKFGEHDIYFTSGLGIRARRGKSLDRWYFILPENQRVGIDFPLWHDLGGNERRPYSEKELAGRLATGGRLTRKQAEYAEWINNYLFSFESMETFNQMIQLQLDIRKPKLSKDFAPTEIYRILEEALPQLKDEDLHEVSDSLENIETAKNQLDQAQQDLLELTELADVFEIYHRQVRGKYANYTLMMKKKEDEASRLFQKKSQQFLTSQQRLKEYEEQRNILANEIKIVTDKIQKLQHHDIFRLEKEQHQFLEEVQRKQKRIKRITEAMESDKTRHQKYQEELDRYELNLATFNKEQQKYLVELAEHVEGTGFMEHPQLVEDFNFSGYQMNMDYWKRQLREYREAFARILEEVRHLNQVKQQQVMIEKKLSELAKDYDRINYDLTHYQEMFQSELTKTEIALGQWQKSLPFSFSDADWQLMLHRLNTLFTETTTYEQVKEPLVNTHQQYELGQRRLIQEKSVMKQQVEKQLEDLQEELMNWRQRKLPEPQRRMAQVDDRKRLLVENKKFVSFYEIIDFFDEVPQIERNQIEAALLNSGMLDALVCEERLALENEQQLIPNPQMLVPTLADYLQPRVGGTDISEGYVIDLLQSIVLDTGDQTASAVNSDGSYNLGIYRGKTTNSPKSQYIGKESQKRFLKEKITEVEELISIKEIEIIEYSDFIQEIERNLEQTNQRFNDMPDDSELQDIQRDIREQQQLVYDNQQVAVRHQEMSKELNQQYKTIYLTIQTFQEKHEFIFSETFEEMERIRQQLSDYAATFDDLYEAFTKGRSLPDQINRQKEYLHDIQSRQLEAEEEMQEVSQQLTTLNYQLQTLAEQLAVEGIKEIRQEVKRSLSLQQKKEQELRNLNNDKIPYETSQIALLEKDVSENHMRRDFYQILYECWLETGKRENRRYQQEEQSLNEIVKHYRGEEELRKAATNLKRVQREKMVSLGQYSPELVECESTDFPESTHEWTDSLLSEAQLLQADSSNDLLYLIDEQNRRTSVQAICQQLSASIEEQEVFVDQEDHRLFEEILLNSIGNNIKGLISKTEQWVKKMNQILQNTKDENRLRLSIRWIAKIAESEQEMNTKDLVRILRQPSAMLTSEDLERMIRHFREKINYAKILRDKDEEEAGQSLHEVMKDVLDYRHWFKFLLEYQKDNEPKRELTNPRFYKLSGGEKAVAMYLPLFTAMYARFEDAKAEAPRIVCLDEAFAGVDELNIADLFGTLEDLGFDYLLNSQALWGDYDTVSSLNVYQLLRKANSTTVGMVRSHWNGKRQEMLGD</sequence>
<dbReference type="Pfam" id="PF13558">
    <property type="entry name" value="SbcC_Walker_B"/>
    <property type="match status" value="1"/>
</dbReference>
<dbReference type="InterPro" id="IPR027417">
    <property type="entry name" value="P-loop_NTPase"/>
</dbReference>
<feature type="coiled-coil region" evidence="1">
    <location>
        <begin position="551"/>
        <end position="578"/>
    </location>
</feature>
<proteinExistence type="predicted"/>
<protein>
    <submittedName>
        <fullName evidence="2">TIGR02680 family protein</fullName>
    </submittedName>
</protein>
<dbReference type="Proteomes" id="UP000321175">
    <property type="component" value="Unassembled WGS sequence"/>
</dbReference>
<feature type="coiled-coil region" evidence="1">
    <location>
        <begin position="229"/>
        <end position="259"/>
    </location>
</feature>
<evidence type="ECO:0000313" key="3">
    <source>
        <dbReference type="Proteomes" id="UP000321175"/>
    </source>
</evidence>
<keyword evidence="1" id="KW-0175">Coiled coil</keyword>
<dbReference type="NCBIfam" id="TIGR02680">
    <property type="entry name" value="TIGR02680 family protein"/>
    <property type="match status" value="1"/>
</dbReference>
<feature type="coiled-coil region" evidence="1">
    <location>
        <begin position="433"/>
        <end position="470"/>
    </location>
</feature>
<feature type="coiled-coil region" evidence="1">
    <location>
        <begin position="356"/>
        <end position="390"/>
    </location>
</feature>
<keyword evidence="3" id="KW-1185">Reference proteome</keyword>
<evidence type="ECO:0000313" key="2">
    <source>
        <dbReference type="EMBL" id="GEL80629.1"/>
    </source>
</evidence>
<feature type="coiled-coil region" evidence="1">
    <location>
        <begin position="878"/>
        <end position="945"/>
    </location>
</feature>
<name>A0ABQ0VDP4_ENTMU</name>
<accession>A0ABQ0VDP4</accession>
<feature type="coiled-coil region" evidence="1">
    <location>
        <begin position="299"/>
        <end position="326"/>
    </location>
</feature>
<gene>
    <name evidence="2" type="ORF">EMU01_17730</name>
</gene>
<dbReference type="InterPro" id="IPR013496">
    <property type="entry name" value="CHP02680"/>
</dbReference>
<evidence type="ECO:0000256" key="1">
    <source>
        <dbReference type="SAM" id="Coils"/>
    </source>
</evidence>
<dbReference type="EMBL" id="BJWA01000012">
    <property type="protein sequence ID" value="GEL80629.1"/>
    <property type="molecule type" value="Genomic_DNA"/>
</dbReference>
<dbReference type="Gene3D" id="3.40.50.300">
    <property type="entry name" value="P-loop containing nucleotide triphosphate hydrolases"/>
    <property type="match status" value="2"/>
</dbReference>
<comment type="caution">
    <text evidence="2">The sequence shown here is derived from an EMBL/GenBank/DDBJ whole genome shotgun (WGS) entry which is preliminary data.</text>
</comment>